<dbReference type="GO" id="GO:0009089">
    <property type="term" value="P:lysine biosynthetic process via diaminopimelate"/>
    <property type="evidence" value="ECO:0007669"/>
    <property type="project" value="UniProtKB-UniRule"/>
</dbReference>
<sequence length="407" mass="46926">MDEIEPFFNISSFKKVINSISTPCYIYNKYKIIENLSYLKENFSNFNAEIFFAIKANTSLKILKIIKDYGIGAEVSSPGEIFLALKAGFKPEKILYNSIARKEEDVFYAIKKRIIFLNFESIDQGILLEKCAKRINIKLKTFIRINLGIFPNTHPHLSTSSPKSKFGITFEELKSNLKKLKSFKFVEILGIHSHIGSQILEPEPFVKAAKKIEEVFKFLKSEGFNIKYINLGGGFGVPYHPDDKPLNFEPIVKAYENLYKKYNLKIFLEPGRFITANAGFILTKIISIKTRGNLPLYIIDAGMTENMRPALYNSYHHIEPLFKKEDKKIEARVAGPLCENSDEFGIYKLPELKINDFLLIHNCGAYTRTMASNYNGRPLAPEYLFDKNLKIIRKKQKFEELIKNEKY</sequence>
<evidence type="ECO:0000259" key="9">
    <source>
        <dbReference type="Pfam" id="PF02784"/>
    </source>
</evidence>
<keyword evidence="5" id="KW-0028">Amino-acid biosynthesis</keyword>
<feature type="binding site" evidence="5">
    <location>
        <position position="308"/>
    </location>
    <ligand>
        <name>substrate</name>
    </ligand>
</feature>
<dbReference type="InterPro" id="IPR022653">
    <property type="entry name" value="De-COase2_pyr-phos_BS"/>
</dbReference>
<feature type="binding site" evidence="5">
    <location>
        <position position="272"/>
    </location>
    <ligand>
        <name>substrate</name>
    </ligand>
</feature>
<dbReference type="Gene3D" id="3.20.20.10">
    <property type="entry name" value="Alanine racemase"/>
    <property type="match status" value="1"/>
</dbReference>
<dbReference type="InterPro" id="IPR002986">
    <property type="entry name" value="DAP_deCOOHase_LysA"/>
</dbReference>
<feature type="binding site" evidence="5">
    <location>
        <position position="234"/>
    </location>
    <ligand>
        <name>pyridoxal 5'-phosphate</name>
        <dbReference type="ChEBI" id="CHEBI:597326"/>
    </ligand>
</feature>
<dbReference type="InterPro" id="IPR029066">
    <property type="entry name" value="PLP-binding_barrel"/>
</dbReference>
<dbReference type="HAMAP" id="MF_02120">
    <property type="entry name" value="LysA"/>
    <property type="match status" value="1"/>
</dbReference>
<dbReference type="FunFam" id="3.20.20.10:FF:000003">
    <property type="entry name" value="Diaminopimelate decarboxylase"/>
    <property type="match status" value="1"/>
</dbReference>
<dbReference type="InterPro" id="IPR000183">
    <property type="entry name" value="Orn/DAP/Arg_de-COase"/>
</dbReference>
<comment type="catalytic activity">
    <reaction evidence="5 8">
        <text>meso-2,6-diaminopimelate + H(+) = L-lysine + CO2</text>
        <dbReference type="Rhea" id="RHEA:15101"/>
        <dbReference type="ChEBI" id="CHEBI:15378"/>
        <dbReference type="ChEBI" id="CHEBI:16526"/>
        <dbReference type="ChEBI" id="CHEBI:32551"/>
        <dbReference type="ChEBI" id="CHEBI:57791"/>
        <dbReference type="EC" id="4.1.1.20"/>
    </reaction>
</comment>
<comment type="pathway">
    <text evidence="5 8">Amino-acid biosynthesis; L-lysine biosynthesis via DAP pathway; L-lysine from DL-2,6-diaminopimelate: step 1/1.</text>
</comment>
<keyword evidence="3 5" id="KW-0663">Pyridoxal phosphate</keyword>
<dbReference type="InterPro" id="IPR009006">
    <property type="entry name" value="Ala_racemase/Decarboxylase_C"/>
</dbReference>
<evidence type="ECO:0000256" key="3">
    <source>
        <dbReference type="ARBA" id="ARBA00022898"/>
    </source>
</evidence>
<feature type="binding site" evidence="5">
    <location>
        <position position="339"/>
    </location>
    <ligand>
        <name>substrate</name>
    </ligand>
</feature>
<dbReference type="PROSITE" id="PS00878">
    <property type="entry name" value="ODR_DC_2_1"/>
    <property type="match status" value="1"/>
</dbReference>
<feature type="active site" description="Proton donor" evidence="7">
    <location>
        <position position="338"/>
    </location>
</feature>
<evidence type="ECO:0000256" key="1">
    <source>
        <dbReference type="ARBA" id="ARBA00001933"/>
    </source>
</evidence>
<feature type="binding site" evidence="5">
    <location>
        <position position="366"/>
    </location>
    <ligand>
        <name>substrate</name>
    </ligand>
</feature>
<accession>A0A7V4E4F1</accession>
<evidence type="ECO:0000256" key="4">
    <source>
        <dbReference type="ARBA" id="ARBA00023239"/>
    </source>
</evidence>
<feature type="binding site" evidence="5">
    <location>
        <position position="312"/>
    </location>
    <ligand>
        <name>substrate</name>
    </ligand>
</feature>
<name>A0A7V4E4F1_UNCW3</name>
<dbReference type="CDD" id="cd06828">
    <property type="entry name" value="PLPDE_III_DapDC"/>
    <property type="match status" value="1"/>
</dbReference>
<feature type="modified residue" description="N6-(pyridoxal phosphate)lysine" evidence="5 7">
    <location>
        <position position="55"/>
    </location>
</feature>
<evidence type="ECO:0000256" key="2">
    <source>
        <dbReference type="ARBA" id="ARBA00022793"/>
    </source>
</evidence>
<gene>
    <name evidence="5 10" type="primary">lysA</name>
    <name evidence="10" type="ORF">ENU74_05935</name>
</gene>
<dbReference type="Gene3D" id="2.40.37.10">
    <property type="entry name" value="Lyase, Ornithine Decarboxylase, Chain A, domain 1"/>
    <property type="match status" value="1"/>
</dbReference>
<evidence type="ECO:0000313" key="10">
    <source>
        <dbReference type="EMBL" id="HGK64110.1"/>
    </source>
</evidence>
<keyword evidence="2 5" id="KW-0210">Decarboxylase</keyword>
<comment type="cofactor">
    <cofactor evidence="1 5 7 8">
        <name>pyridoxal 5'-phosphate</name>
        <dbReference type="ChEBI" id="CHEBI:597326"/>
    </cofactor>
</comment>
<dbReference type="PANTHER" id="PTHR43727">
    <property type="entry name" value="DIAMINOPIMELATE DECARBOXYLASE"/>
    <property type="match status" value="1"/>
</dbReference>
<organism evidence="10">
    <name type="scientific">candidate division WOR-3 bacterium</name>
    <dbReference type="NCBI Taxonomy" id="2052148"/>
    <lineage>
        <taxon>Bacteria</taxon>
        <taxon>Bacteria division WOR-3</taxon>
    </lineage>
</organism>
<dbReference type="NCBIfam" id="TIGR01048">
    <property type="entry name" value="lysA"/>
    <property type="match status" value="1"/>
</dbReference>
<keyword evidence="4 5" id="KW-0456">Lyase</keyword>
<comment type="similarity">
    <text evidence="5">Belongs to the Orn/Lys/Arg decarboxylase class-II family. LysA subfamily.</text>
</comment>
<comment type="function">
    <text evidence="5">Specifically catalyzes the decarboxylation of meso-diaminopimelate (meso-DAP) to L-lysine.</text>
</comment>
<dbReference type="GO" id="GO:0030170">
    <property type="term" value="F:pyridoxal phosphate binding"/>
    <property type="evidence" value="ECO:0007669"/>
    <property type="project" value="UniProtKB-UniRule"/>
</dbReference>
<protein>
    <recommendedName>
        <fullName evidence="5 6">Diaminopimelate decarboxylase</fullName>
        <shortName evidence="5">DAP decarboxylase</shortName>
        <shortName evidence="5">DAPDC</shortName>
        <ecNumber evidence="5 6">4.1.1.20</ecNumber>
    </recommendedName>
</protein>
<dbReference type="GO" id="GO:0008836">
    <property type="term" value="F:diaminopimelate decarboxylase activity"/>
    <property type="evidence" value="ECO:0007669"/>
    <property type="project" value="UniProtKB-UniRule"/>
</dbReference>
<feature type="binding site" evidence="5">
    <location>
        <position position="366"/>
    </location>
    <ligand>
        <name>pyridoxal 5'-phosphate</name>
        <dbReference type="ChEBI" id="CHEBI:597326"/>
    </ligand>
</feature>
<reference evidence="10" key="1">
    <citation type="journal article" date="2020" name="mSystems">
        <title>Genome- and Community-Level Interaction Insights into Carbon Utilization and Element Cycling Functions of Hydrothermarchaeota in Hydrothermal Sediment.</title>
        <authorList>
            <person name="Zhou Z."/>
            <person name="Liu Y."/>
            <person name="Xu W."/>
            <person name="Pan J."/>
            <person name="Luo Z.H."/>
            <person name="Li M."/>
        </authorList>
    </citation>
    <scope>NUCLEOTIDE SEQUENCE [LARGE SCALE GENOMIC DNA]</scope>
    <source>
        <strain evidence="10">SpSt-697</strain>
    </source>
</reference>
<evidence type="ECO:0000256" key="6">
    <source>
        <dbReference type="NCBIfam" id="TIGR01048"/>
    </source>
</evidence>
<evidence type="ECO:0000256" key="8">
    <source>
        <dbReference type="RuleBase" id="RU003738"/>
    </source>
</evidence>
<comment type="caution">
    <text evidence="10">The sequence shown here is derived from an EMBL/GenBank/DDBJ whole genome shotgun (WGS) entry which is preliminary data.</text>
</comment>
<dbReference type="Pfam" id="PF02784">
    <property type="entry name" value="Orn_Arg_deC_N"/>
    <property type="match status" value="1"/>
</dbReference>
<keyword evidence="5 8" id="KW-0457">Lysine biosynthesis</keyword>
<dbReference type="PANTHER" id="PTHR43727:SF2">
    <property type="entry name" value="GROUP IV DECARBOXYLASE"/>
    <property type="match status" value="1"/>
</dbReference>
<dbReference type="AlphaFoldDB" id="A0A7V4E4F1"/>
<dbReference type="PRINTS" id="PR01181">
    <property type="entry name" value="DAPDCRBXLASE"/>
</dbReference>
<dbReference type="EMBL" id="DTDR01000142">
    <property type="protein sequence ID" value="HGK64110.1"/>
    <property type="molecule type" value="Genomic_DNA"/>
</dbReference>
<comment type="subunit">
    <text evidence="5">Homodimer.</text>
</comment>
<dbReference type="UniPathway" id="UPA00034">
    <property type="reaction ID" value="UER00027"/>
</dbReference>
<feature type="binding site" evidence="5">
    <location>
        <begin position="269"/>
        <end position="272"/>
    </location>
    <ligand>
        <name>pyridoxal 5'-phosphate</name>
        <dbReference type="ChEBI" id="CHEBI:597326"/>
    </ligand>
</feature>
<dbReference type="SUPFAM" id="SSF50621">
    <property type="entry name" value="Alanine racemase C-terminal domain-like"/>
    <property type="match status" value="1"/>
</dbReference>
<dbReference type="EC" id="4.1.1.20" evidence="5 6"/>
<dbReference type="PRINTS" id="PR01179">
    <property type="entry name" value="ODADCRBXLASE"/>
</dbReference>
<feature type="domain" description="Orn/DAP/Arg decarboxylase 2 N-terminal" evidence="9">
    <location>
        <begin position="31"/>
        <end position="276"/>
    </location>
</feature>
<dbReference type="InterPro" id="IPR022644">
    <property type="entry name" value="De-COase2_N"/>
</dbReference>
<evidence type="ECO:0000256" key="7">
    <source>
        <dbReference type="PIRSR" id="PIRSR600183-50"/>
    </source>
</evidence>
<dbReference type="SUPFAM" id="SSF51419">
    <property type="entry name" value="PLP-binding barrel"/>
    <property type="match status" value="1"/>
</dbReference>
<proteinExistence type="inferred from homology"/>
<evidence type="ECO:0000256" key="5">
    <source>
        <dbReference type="HAMAP-Rule" id="MF_02120"/>
    </source>
</evidence>